<accession>A9P9K2</accession>
<evidence type="ECO:0000313" key="2">
    <source>
        <dbReference type="EMBL" id="ABK93055.1"/>
    </source>
</evidence>
<protein>
    <submittedName>
        <fullName evidence="2">Uncharacterized protein</fullName>
    </submittedName>
</protein>
<sequence>MRRILHLCRGTKGTDASQIQFKMSRLLVPDQCSIWRHLALFEFILFLIILKNFCFSHFMVWLNRLITSGKLGCV</sequence>
<dbReference type="EMBL" id="EF144843">
    <property type="protein sequence ID" value="ABK93055.1"/>
    <property type="molecule type" value="mRNA"/>
</dbReference>
<keyword evidence="1" id="KW-0472">Membrane</keyword>
<feature type="transmembrane region" description="Helical" evidence="1">
    <location>
        <begin position="43"/>
        <end position="62"/>
    </location>
</feature>
<evidence type="ECO:0000256" key="1">
    <source>
        <dbReference type="SAM" id="Phobius"/>
    </source>
</evidence>
<keyword evidence="1" id="KW-0812">Transmembrane</keyword>
<name>A9P9K2_POPTR</name>
<keyword evidence="1" id="KW-1133">Transmembrane helix</keyword>
<dbReference type="AlphaFoldDB" id="A9P9K2"/>
<proteinExistence type="evidence at transcript level"/>
<reference evidence="2" key="1">
    <citation type="journal article" date="2008" name="BMC Genomics">
        <title>Analysis of 4,664 high-quality sequence-finished poplar full-length cDNA clones and their utility for the discovery of genes responding to insect feeding.</title>
        <authorList>
            <person name="Ralph S.G."/>
            <person name="Chun H.J."/>
            <person name="Cooper D."/>
            <person name="Kirkpatrick R."/>
            <person name="Kolosova N."/>
            <person name="Gunter L."/>
            <person name="Tuskan G.A."/>
            <person name="Douglas C.J."/>
            <person name="Holt R.A."/>
            <person name="Jones S.J."/>
            <person name="Marra M.A."/>
            <person name="Bohlmann J."/>
        </authorList>
    </citation>
    <scope>NUCLEOTIDE SEQUENCE</scope>
    <source>
        <tissue evidence="2">Phloem and cambium</tissue>
    </source>
</reference>
<organism evidence="2">
    <name type="scientific">Populus trichocarpa</name>
    <name type="common">Western balsam poplar</name>
    <name type="synonym">Populus balsamifera subsp. trichocarpa</name>
    <dbReference type="NCBI Taxonomy" id="3694"/>
    <lineage>
        <taxon>Eukaryota</taxon>
        <taxon>Viridiplantae</taxon>
        <taxon>Streptophyta</taxon>
        <taxon>Embryophyta</taxon>
        <taxon>Tracheophyta</taxon>
        <taxon>Spermatophyta</taxon>
        <taxon>Magnoliopsida</taxon>
        <taxon>eudicotyledons</taxon>
        <taxon>Gunneridae</taxon>
        <taxon>Pentapetalae</taxon>
        <taxon>rosids</taxon>
        <taxon>fabids</taxon>
        <taxon>Malpighiales</taxon>
        <taxon>Salicaceae</taxon>
        <taxon>Saliceae</taxon>
        <taxon>Populus</taxon>
    </lineage>
</organism>